<feature type="binding site" evidence="10">
    <location>
        <position position="10"/>
    </location>
    <ligand>
        <name>Mg(2+)</name>
        <dbReference type="ChEBI" id="CHEBI:18420"/>
    </ligand>
</feature>
<keyword evidence="5 7" id="KW-0119">Carbohydrate metabolism</keyword>
<evidence type="ECO:0000256" key="7">
    <source>
        <dbReference type="PIRNR" id="PIRNR004682"/>
    </source>
</evidence>
<dbReference type="Pfam" id="PF13242">
    <property type="entry name" value="Hydrolase_like"/>
    <property type="match status" value="1"/>
</dbReference>
<feature type="site" description="Contributes to substrate recognition" evidence="9">
    <location>
        <position position="99"/>
    </location>
</feature>
<evidence type="ECO:0000313" key="11">
    <source>
        <dbReference type="EMBL" id="TDX49206.1"/>
    </source>
</evidence>
<keyword evidence="12" id="KW-1185">Reference proteome</keyword>
<evidence type="ECO:0000256" key="4">
    <source>
        <dbReference type="ARBA" id="ARBA00022801"/>
    </source>
</evidence>
<dbReference type="NCBIfam" id="TIGR01656">
    <property type="entry name" value="Histidinol-ppas"/>
    <property type="match status" value="1"/>
</dbReference>
<protein>
    <recommendedName>
        <fullName evidence="6 7">D,D-heptose 1,7-bisphosphate phosphatase</fullName>
        <ecNumber evidence="7">3.1.3.-</ecNumber>
    </recommendedName>
</protein>
<comment type="caution">
    <text evidence="11">The sequence shown here is derived from an EMBL/GenBank/DDBJ whole genome shotgun (WGS) entry which is preliminary data.</text>
</comment>
<feature type="binding site" evidence="10">
    <location>
        <position position="91"/>
    </location>
    <ligand>
        <name>Zn(2+)</name>
        <dbReference type="ChEBI" id="CHEBI:29105"/>
    </ligand>
</feature>
<dbReference type="Proteomes" id="UP000295832">
    <property type="component" value="Unassembled WGS sequence"/>
</dbReference>
<dbReference type="CDD" id="cd07503">
    <property type="entry name" value="HAD_HisB-N"/>
    <property type="match status" value="1"/>
</dbReference>
<keyword evidence="10" id="KW-0862">Zinc</keyword>
<name>A0A4R8GT40_9FIRM</name>
<keyword evidence="4 7" id="KW-0378">Hydrolase</keyword>
<comment type="cofactor">
    <cofactor evidence="10">
        <name>Mg(2+)</name>
        <dbReference type="ChEBI" id="CHEBI:18420"/>
    </cofactor>
</comment>
<evidence type="ECO:0000256" key="10">
    <source>
        <dbReference type="PIRSR" id="PIRSR004682-4"/>
    </source>
</evidence>
<evidence type="ECO:0000256" key="2">
    <source>
        <dbReference type="ARBA" id="ARBA00022490"/>
    </source>
</evidence>
<dbReference type="EMBL" id="SOEG01000019">
    <property type="protein sequence ID" value="TDX49206.1"/>
    <property type="molecule type" value="Genomic_DNA"/>
</dbReference>
<feature type="active site" description="Proton donor" evidence="8">
    <location>
        <position position="10"/>
    </location>
</feature>
<dbReference type="InterPro" id="IPR004446">
    <property type="entry name" value="Heptose_bisP_phosphatase"/>
</dbReference>
<feature type="binding site" evidence="10">
    <location>
        <position position="98"/>
    </location>
    <ligand>
        <name>Zn(2+)</name>
        <dbReference type="ChEBI" id="CHEBI:29105"/>
    </ligand>
</feature>
<keyword evidence="2 7" id="KW-0963">Cytoplasm</keyword>
<feature type="active site" description="Nucleophile" evidence="8">
    <location>
        <position position="8"/>
    </location>
</feature>
<dbReference type="GO" id="GO:0005975">
    <property type="term" value="P:carbohydrate metabolic process"/>
    <property type="evidence" value="ECO:0007669"/>
    <property type="project" value="InterPro"/>
</dbReference>
<accession>A0A4R8GT40</accession>
<dbReference type="InterPro" id="IPR006549">
    <property type="entry name" value="HAD-SF_hydro_IIIA"/>
</dbReference>
<gene>
    <name evidence="11" type="ORF">C7959_11927</name>
</gene>
<dbReference type="NCBIfam" id="TIGR01662">
    <property type="entry name" value="HAD-SF-IIIA"/>
    <property type="match status" value="1"/>
</dbReference>
<evidence type="ECO:0000256" key="8">
    <source>
        <dbReference type="PIRSR" id="PIRSR004682-1"/>
    </source>
</evidence>
<comment type="subcellular location">
    <subcellularLocation>
        <location evidence="1 7">Cytoplasm</location>
    </subcellularLocation>
</comment>
<feature type="binding site" evidence="10">
    <location>
        <position position="96"/>
    </location>
    <ligand>
        <name>Zn(2+)</name>
        <dbReference type="ChEBI" id="CHEBI:29105"/>
    </ligand>
</feature>
<comment type="similarity">
    <text evidence="7">Belongs to the gmhB family.</text>
</comment>
<feature type="site" description="Stabilizes the phosphoryl group" evidence="9">
    <location>
        <position position="50"/>
    </location>
</feature>
<keyword evidence="10" id="KW-0460">Magnesium</keyword>
<feature type="binding site" evidence="10">
    <location>
        <position position="8"/>
    </location>
    <ligand>
        <name>Mg(2+)</name>
        <dbReference type="ChEBI" id="CHEBI:18420"/>
    </ligand>
</feature>
<dbReference type="STRING" id="926561.GCA_000379025_00094"/>
<comment type="cofactor">
    <cofactor evidence="10">
        <name>Zn(2+)</name>
        <dbReference type="ChEBI" id="CHEBI:29105"/>
    </cofactor>
</comment>
<dbReference type="InterPro" id="IPR006543">
    <property type="entry name" value="Histidinol-phos"/>
</dbReference>
<evidence type="ECO:0000313" key="12">
    <source>
        <dbReference type="Proteomes" id="UP000295832"/>
    </source>
</evidence>
<dbReference type="InterPro" id="IPR023214">
    <property type="entry name" value="HAD_sf"/>
</dbReference>
<dbReference type="Gene3D" id="3.40.50.1000">
    <property type="entry name" value="HAD superfamily/HAD-like"/>
    <property type="match status" value="1"/>
</dbReference>
<feature type="site" description="Stabilizes the phosphoryl group" evidence="9">
    <location>
        <position position="100"/>
    </location>
</feature>
<dbReference type="GO" id="GO:0046872">
    <property type="term" value="F:metal ion binding"/>
    <property type="evidence" value="ECO:0007669"/>
    <property type="project" value="UniProtKB-KW"/>
</dbReference>
<evidence type="ECO:0000256" key="9">
    <source>
        <dbReference type="PIRSR" id="PIRSR004682-3"/>
    </source>
</evidence>
<feature type="binding site" evidence="10">
    <location>
        <position position="89"/>
    </location>
    <ligand>
        <name>Zn(2+)</name>
        <dbReference type="ChEBI" id="CHEBI:29105"/>
    </ligand>
</feature>
<organism evidence="11 12">
    <name type="scientific">Orenia marismortui</name>
    <dbReference type="NCBI Taxonomy" id="46469"/>
    <lineage>
        <taxon>Bacteria</taxon>
        <taxon>Bacillati</taxon>
        <taxon>Bacillota</taxon>
        <taxon>Clostridia</taxon>
        <taxon>Halanaerobiales</taxon>
        <taxon>Halobacteroidaceae</taxon>
        <taxon>Orenia</taxon>
    </lineage>
</organism>
<dbReference type="PANTHER" id="PTHR42891:SF1">
    <property type="entry name" value="D-GLYCERO-BETA-D-MANNO-HEPTOSE-1,7-BISPHOSPHATE 7-PHOSPHATASE"/>
    <property type="match status" value="1"/>
</dbReference>
<dbReference type="AlphaFoldDB" id="A0A4R8GT40"/>
<sequence length="173" mass="19642">MNKAIFLDRDGVVNSYDKPVNRPKDLELYPWTAKAIKKLNNEGYKVFIVTNQGGIECGYFTEEDLDEIHQYLVATLKKDNAIIDDIEYCPHFKSDCKCRKPEAGMILKLAKKYNINLEDSFMIGDRNSDIEAGIKAKCKTIKLGSKYPKADYSVENLEDAVDIIINSEHLIGV</sequence>
<dbReference type="PANTHER" id="PTHR42891">
    <property type="entry name" value="D-GLYCERO-BETA-D-MANNO-HEPTOSE-1,7-BISPHOSPHATE 7-PHOSPHATASE"/>
    <property type="match status" value="1"/>
</dbReference>
<evidence type="ECO:0000256" key="6">
    <source>
        <dbReference type="ARBA" id="ARBA00031828"/>
    </source>
</evidence>
<dbReference type="PIRSF" id="PIRSF004682">
    <property type="entry name" value="GmhB"/>
    <property type="match status" value="1"/>
</dbReference>
<evidence type="ECO:0000256" key="5">
    <source>
        <dbReference type="ARBA" id="ARBA00023277"/>
    </source>
</evidence>
<dbReference type="SUPFAM" id="SSF56784">
    <property type="entry name" value="HAD-like"/>
    <property type="match status" value="1"/>
</dbReference>
<dbReference type="InterPro" id="IPR036412">
    <property type="entry name" value="HAD-like_sf"/>
</dbReference>
<dbReference type="GO" id="GO:0005737">
    <property type="term" value="C:cytoplasm"/>
    <property type="evidence" value="ECO:0007669"/>
    <property type="project" value="UniProtKB-SubCell"/>
</dbReference>
<evidence type="ECO:0000256" key="1">
    <source>
        <dbReference type="ARBA" id="ARBA00004496"/>
    </source>
</evidence>
<evidence type="ECO:0000256" key="3">
    <source>
        <dbReference type="ARBA" id="ARBA00022723"/>
    </source>
</evidence>
<proteinExistence type="inferred from homology"/>
<feature type="binding site" evidence="10">
    <location>
        <position position="125"/>
    </location>
    <ligand>
        <name>Mg(2+)</name>
        <dbReference type="ChEBI" id="CHEBI:18420"/>
    </ligand>
</feature>
<keyword evidence="3 10" id="KW-0479">Metal-binding</keyword>
<dbReference type="RefSeq" id="WP_134117402.1">
    <property type="nucleotide sequence ID" value="NZ_SOEG01000019.1"/>
</dbReference>
<reference evidence="11 12" key="1">
    <citation type="submission" date="2019-03" db="EMBL/GenBank/DDBJ databases">
        <title>Subsurface microbial communities from deep shales in Ohio and West Virginia, USA.</title>
        <authorList>
            <person name="Wrighton K."/>
        </authorList>
    </citation>
    <scope>NUCLEOTIDE SEQUENCE [LARGE SCALE GENOMIC DNA]</scope>
    <source>
        <strain evidence="11 12">MSL 6dP</strain>
    </source>
</reference>
<dbReference type="EC" id="3.1.3.-" evidence="7"/>
<dbReference type="GO" id="GO:0016791">
    <property type="term" value="F:phosphatase activity"/>
    <property type="evidence" value="ECO:0007669"/>
    <property type="project" value="InterPro"/>
</dbReference>